<evidence type="ECO:0000313" key="2">
    <source>
        <dbReference type="EMBL" id="KAK6790618.1"/>
    </source>
</evidence>
<evidence type="ECO:0000313" key="3">
    <source>
        <dbReference type="Proteomes" id="UP001371456"/>
    </source>
</evidence>
<comment type="caution">
    <text evidence="2">The sequence shown here is derived from an EMBL/GenBank/DDBJ whole genome shotgun (WGS) entry which is preliminary data.</text>
</comment>
<reference evidence="2 3" key="1">
    <citation type="submission" date="2024-02" db="EMBL/GenBank/DDBJ databases">
        <title>de novo genome assembly of Solanum bulbocastanum strain 11H21.</title>
        <authorList>
            <person name="Hosaka A.J."/>
        </authorList>
    </citation>
    <scope>NUCLEOTIDE SEQUENCE [LARGE SCALE GENOMIC DNA]</scope>
    <source>
        <tissue evidence="2">Young leaves</tissue>
    </source>
</reference>
<keyword evidence="3" id="KW-1185">Reference proteome</keyword>
<dbReference type="AlphaFoldDB" id="A0AAN8YIQ2"/>
<dbReference type="InterPro" id="IPR026960">
    <property type="entry name" value="RVT-Znf"/>
</dbReference>
<dbReference type="EMBL" id="JBANQN010000004">
    <property type="protein sequence ID" value="KAK6790618.1"/>
    <property type="molecule type" value="Genomic_DNA"/>
</dbReference>
<protein>
    <recommendedName>
        <fullName evidence="1">Reverse transcriptase zinc-binding domain-containing protein</fullName>
    </recommendedName>
</protein>
<sequence length="127" mass="15136">MRKHWQKLGDMRSLIVIGKFHLATAYKCLWGETPKVTWRKLLCQNVAKPRQNCILWLSMHSKLRKKDRLIRWGLNVNETCVLCNTEPESLQNLFFECIFSTIRMAEMEQRNPRMKLRMVLGTTTLQR</sequence>
<gene>
    <name evidence="2" type="ORF">RDI58_009699</name>
</gene>
<dbReference type="Proteomes" id="UP001371456">
    <property type="component" value="Unassembled WGS sequence"/>
</dbReference>
<organism evidence="2 3">
    <name type="scientific">Solanum bulbocastanum</name>
    <name type="common">Wild potato</name>
    <dbReference type="NCBI Taxonomy" id="147425"/>
    <lineage>
        <taxon>Eukaryota</taxon>
        <taxon>Viridiplantae</taxon>
        <taxon>Streptophyta</taxon>
        <taxon>Embryophyta</taxon>
        <taxon>Tracheophyta</taxon>
        <taxon>Spermatophyta</taxon>
        <taxon>Magnoliopsida</taxon>
        <taxon>eudicotyledons</taxon>
        <taxon>Gunneridae</taxon>
        <taxon>Pentapetalae</taxon>
        <taxon>asterids</taxon>
        <taxon>lamiids</taxon>
        <taxon>Solanales</taxon>
        <taxon>Solanaceae</taxon>
        <taxon>Solanoideae</taxon>
        <taxon>Solaneae</taxon>
        <taxon>Solanum</taxon>
    </lineage>
</organism>
<name>A0AAN8YIQ2_SOLBU</name>
<feature type="domain" description="Reverse transcriptase zinc-binding" evidence="1">
    <location>
        <begin position="20"/>
        <end position="100"/>
    </location>
</feature>
<accession>A0AAN8YIQ2</accession>
<proteinExistence type="predicted"/>
<evidence type="ECO:0000259" key="1">
    <source>
        <dbReference type="Pfam" id="PF13966"/>
    </source>
</evidence>
<dbReference type="Pfam" id="PF13966">
    <property type="entry name" value="zf-RVT"/>
    <property type="match status" value="1"/>
</dbReference>